<dbReference type="GO" id="GO:0003887">
    <property type="term" value="F:DNA-directed DNA polymerase activity"/>
    <property type="evidence" value="ECO:0007669"/>
    <property type="project" value="UniProtKB-KW"/>
</dbReference>
<dbReference type="STRING" id="999415.HMPREF9943_01531"/>
<dbReference type="GO" id="GO:0009360">
    <property type="term" value="C:DNA polymerase III complex"/>
    <property type="evidence" value="ECO:0007669"/>
    <property type="project" value="InterPro"/>
</dbReference>
<dbReference type="Proteomes" id="UP000011758">
    <property type="component" value="Unassembled WGS sequence"/>
</dbReference>
<sequence>MNIVIYGNEKLLMKQQLAKLKKKYHTDEENMSFIVYYLNETSMSEILSDALTPPFLSEYKMIVLRQPLFLTSEKQKEISEEDIIAFIDYLAHDNPTTIFVIYHDVMNFDKRKKAVKALRKYAKFYEIEKVNRHDLYKLAREAIKKREAIINDDALNLLLERTGDDLEAVSNQVEKLCLYTKNIQIQDVNRLVSRPIEENVFALTNAILSHDLSQVSFIYHDLMISNHEPIALIALIAYSLRNLYQVKLLERKGYSDKEMVSILGLNPRAVYPIRMNAKKFEIDDLLYKLHQLSELDVKIKTGMIDKKKGLELFLMLI</sequence>
<dbReference type="BioCyc" id="ECAT999415-HMP:GTTI-1586-MONOMER"/>
<dbReference type="InterPro" id="IPR048466">
    <property type="entry name" value="DNA_pol3_delta-like_C"/>
</dbReference>
<dbReference type="Gene3D" id="1.20.272.10">
    <property type="match status" value="1"/>
</dbReference>
<dbReference type="EMBL" id="AGEJ01000024">
    <property type="protein sequence ID" value="EMD16128.1"/>
    <property type="molecule type" value="Genomic_DNA"/>
</dbReference>
<dbReference type="GO" id="GO:0003677">
    <property type="term" value="F:DNA binding"/>
    <property type="evidence" value="ECO:0007669"/>
    <property type="project" value="InterPro"/>
</dbReference>
<dbReference type="PANTHER" id="PTHR34388">
    <property type="entry name" value="DNA POLYMERASE III SUBUNIT DELTA"/>
    <property type="match status" value="1"/>
</dbReference>
<dbReference type="InterPro" id="IPR010372">
    <property type="entry name" value="DNA_pol3_delta_N"/>
</dbReference>
<keyword evidence="4" id="KW-0548">Nucleotidyltransferase</keyword>
<protein>
    <recommendedName>
        <fullName evidence="2">DNA polymerase III subunit delta</fullName>
        <ecNumber evidence="1">2.7.7.7</ecNumber>
    </recommendedName>
</protein>
<dbReference type="Gene3D" id="3.40.50.300">
    <property type="entry name" value="P-loop containing nucleotide triphosphate hydrolases"/>
    <property type="match status" value="1"/>
</dbReference>
<accession>M2ND57</accession>
<evidence type="ECO:0000256" key="5">
    <source>
        <dbReference type="ARBA" id="ARBA00022705"/>
    </source>
</evidence>
<proteinExistence type="inferred from homology"/>
<dbReference type="Pfam" id="PF21694">
    <property type="entry name" value="DNA_pol3_delta_C"/>
    <property type="match status" value="1"/>
</dbReference>
<evidence type="ECO:0000256" key="8">
    <source>
        <dbReference type="ARBA" id="ARBA00049244"/>
    </source>
</evidence>
<dbReference type="RefSeq" id="WP_004803721.1">
    <property type="nucleotide sequence ID" value="NZ_KB446649.1"/>
</dbReference>
<keyword evidence="6" id="KW-0239">DNA-directed DNA polymerase</keyword>
<dbReference type="GO" id="GO:0006261">
    <property type="term" value="P:DNA-templated DNA replication"/>
    <property type="evidence" value="ECO:0007669"/>
    <property type="project" value="TreeGrafter"/>
</dbReference>
<keyword evidence="12" id="KW-1185">Reference proteome</keyword>
<evidence type="ECO:0000259" key="9">
    <source>
        <dbReference type="Pfam" id="PF06144"/>
    </source>
</evidence>
<comment type="catalytic activity">
    <reaction evidence="8">
        <text>DNA(n) + a 2'-deoxyribonucleoside 5'-triphosphate = DNA(n+1) + diphosphate</text>
        <dbReference type="Rhea" id="RHEA:22508"/>
        <dbReference type="Rhea" id="RHEA-COMP:17339"/>
        <dbReference type="Rhea" id="RHEA-COMP:17340"/>
        <dbReference type="ChEBI" id="CHEBI:33019"/>
        <dbReference type="ChEBI" id="CHEBI:61560"/>
        <dbReference type="ChEBI" id="CHEBI:173112"/>
        <dbReference type="EC" id="2.7.7.7"/>
    </reaction>
</comment>
<organism evidence="11 12">
    <name type="scientific">Eggerthia catenaformis OT 569 = DSM 20559</name>
    <dbReference type="NCBI Taxonomy" id="999415"/>
    <lineage>
        <taxon>Bacteria</taxon>
        <taxon>Bacillati</taxon>
        <taxon>Bacillota</taxon>
        <taxon>Erysipelotrichia</taxon>
        <taxon>Erysipelotrichales</taxon>
        <taxon>Coprobacillaceae</taxon>
        <taxon>Eggerthia</taxon>
    </lineage>
</organism>
<dbReference type="InterPro" id="IPR027417">
    <property type="entry name" value="P-loop_NTPase"/>
</dbReference>
<dbReference type="SUPFAM" id="SSF48019">
    <property type="entry name" value="post-AAA+ oligomerization domain-like"/>
    <property type="match status" value="1"/>
</dbReference>
<evidence type="ECO:0000259" key="10">
    <source>
        <dbReference type="Pfam" id="PF21694"/>
    </source>
</evidence>
<feature type="domain" description="DNA polymerase III delta subunit-like C-terminal" evidence="10">
    <location>
        <begin position="197"/>
        <end position="315"/>
    </location>
</feature>
<evidence type="ECO:0000256" key="3">
    <source>
        <dbReference type="ARBA" id="ARBA00022679"/>
    </source>
</evidence>
<dbReference type="eggNOG" id="COG1466">
    <property type="taxonomic scope" value="Bacteria"/>
</dbReference>
<keyword evidence="3" id="KW-0808">Transferase</keyword>
<reference evidence="11 12" key="1">
    <citation type="submission" date="2013-02" db="EMBL/GenBank/DDBJ databases">
        <title>The Genome Sequence of Lactobacillus catenaformis F0143.</title>
        <authorList>
            <consortium name="The Broad Institute Genome Sequencing Platform"/>
            <person name="Earl A."/>
            <person name="Ward D."/>
            <person name="Feldgarden M."/>
            <person name="Gevers D."/>
            <person name="Izard J."/>
            <person name="Blanton J.M."/>
            <person name="Mathney J."/>
            <person name="Dewhirst F.E."/>
            <person name="Young S.K."/>
            <person name="Zeng Q."/>
            <person name="Gargeya S."/>
            <person name="Fitzgerald M."/>
            <person name="Haas B."/>
            <person name="Abouelleil A."/>
            <person name="Alvarado L."/>
            <person name="Arachchi H.M."/>
            <person name="Berlin A."/>
            <person name="Chapman S.B."/>
            <person name="Gearin G."/>
            <person name="Goldberg J."/>
            <person name="Griggs A."/>
            <person name="Gujja S."/>
            <person name="Hansen M."/>
            <person name="Heiman D."/>
            <person name="Howarth C."/>
            <person name="Larimer J."/>
            <person name="Lui A."/>
            <person name="MacDonald P.J.P."/>
            <person name="McCowen C."/>
            <person name="Montmayeur A."/>
            <person name="Murphy C."/>
            <person name="Neiman D."/>
            <person name="Pearson M."/>
            <person name="Priest M."/>
            <person name="Roberts A."/>
            <person name="Saif S."/>
            <person name="Shea T."/>
            <person name="Sisk P."/>
            <person name="Stolte C."/>
            <person name="Sykes S."/>
            <person name="Wortman J."/>
            <person name="Nusbaum C."/>
            <person name="Birren B."/>
        </authorList>
    </citation>
    <scope>NUCLEOTIDE SEQUENCE [LARGE SCALE GENOMIC DNA]</scope>
    <source>
        <strain evidence="11 12">OT 569</strain>
    </source>
</reference>
<dbReference type="InterPro" id="IPR005790">
    <property type="entry name" value="DNA_polIII_delta"/>
</dbReference>
<gene>
    <name evidence="11" type="ORF">HMPREF9943_01531</name>
</gene>
<keyword evidence="5" id="KW-0235">DNA replication</keyword>
<evidence type="ECO:0000256" key="1">
    <source>
        <dbReference type="ARBA" id="ARBA00012417"/>
    </source>
</evidence>
<dbReference type="OrthoDB" id="9775929at2"/>
<name>M2ND57_9FIRM</name>
<comment type="caution">
    <text evidence="11">The sequence shown here is derived from an EMBL/GenBank/DDBJ whole genome shotgun (WGS) entry which is preliminary data.</text>
</comment>
<evidence type="ECO:0000256" key="7">
    <source>
        <dbReference type="ARBA" id="ARBA00034754"/>
    </source>
</evidence>
<dbReference type="PANTHER" id="PTHR34388:SF1">
    <property type="entry name" value="DNA POLYMERASE III SUBUNIT DELTA"/>
    <property type="match status" value="1"/>
</dbReference>
<dbReference type="Gene3D" id="1.10.8.60">
    <property type="match status" value="1"/>
</dbReference>
<comment type="similarity">
    <text evidence="7">Belongs to the DNA polymerase HolA subunit family.</text>
</comment>
<evidence type="ECO:0000256" key="6">
    <source>
        <dbReference type="ARBA" id="ARBA00022932"/>
    </source>
</evidence>
<evidence type="ECO:0000256" key="2">
    <source>
        <dbReference type="ARBA" id="ARBA00017703"/>
    </source>
</evidence>
<dbReference type="Pfam" id="PF06144">
    <property type="entry name" value="DNA_pol3_delta"/>
    <property type="match status" value="1"/>
</dbReference>
<evidence type="ECO:0000256" key="4">
    <source>
        <dbReference type="ARBA" id="ARBA00022695"/>
    </source>
</evidence>
<evidence type="ECO:0000313" key="12">
    <source>
        <dbReference type="Proteomes" id="UP000011758"/>
    </source>
</evidence>
<dbReference type="AlphaFoldDB" id="M2ND57"/>
<dbReference type="InterPro" id="IPR008921">
    <property type="entry name" value="DNA_pol3_clamp-load_cplx_C"/>
</dbReference>
<feature type="domain" description="DNA polymerase III delta N-terminal" evidence="9">
    <location>
        <begin position="4"/>
        <end position="126"/>
    </location>
</feature>
<dbReference type="SUPFAM" id="SSF52540">
    <property type="entry name" value="P-loop containing nucleoside triphosphate hydrolases"/>
    <property type="match status" value="1"/>
</dbReference>
<dbReference type="EC" id="2.7.7.7" evidence="1"/>
<evidence type="ECO:0000313" key="11">
    <source>
        <dbReference type="EMBL" id="EMD16128.1"/>
    </source>
</evidence>
<dbReference type="NCBIfam" id="TIGR01128">
    <property type="entry name" value="holA"/>
    <property type="match status" value="1"/>
</dbReference>